<dbReference type="Gene3D" id="3.40.50.2300">
    <property type="match status" value="1"/>
</dbReference>
<dbReference type="FunCoup" id="A0A804MAF7">
    <property type="interactions" value="146"/>
</dbReference>
<dbReference type="PROSITE" id="PS50821">
    <property type="entry name" value="PAZ"/>
    <property type="match status" value="1"/>
</dbReference>
<dbReference type="InParanoid" id="A0A804MAF7"/>
<dbReference type="InterPro" id="IPR003100">
    <property type="entry name" value="PAZ_dom"/>
</dbReference>
<dbReference type="InterPro" id="IPR032474">
    <property type="entry name" value="Argonaute_N"/>
</dbReference>
<evidence type="ECO:0000256" key="2">
    <source>
        <dbReference type="ARBA" id="ARBA00023158"/>
    </source>
</evidence>
<dbReference type="SUPFAM" id="SSF101690">
    <property type="entry name" value="PAZ domain"/>
    <property type="match status" value="1"/>
</dbReference>
<feature type="compositionally biased region" description="Gly residues" evidence="3">
    <location>
        <begin position="49"/>
        <end position="117"/>
    </location>
</feature>
<dbReference type="InterPro" id="IPR045246">
    <property type="entry name" value="Piwi_ago-like"/>
</dbReference>
<dbReference type="InterPro" id="IPR012337">
    <property type="entry name" value="RNaseH-like_sf"/>
</dbReference>
<evidence type="ECO:0000259" key="5">
    <source>
        <dbReference type="PROSITE" id="PS50822"/>
    </source>
</evidence>
<sequence length="1033" mass="112155">MEYERGGGGGRGRGRGRGGGGGGGRGGGGGYGRQHGGGGDARGGRDEYGGGGGGYGYDEGEGYGGGRRGGGGGYGYDVGGRRGGGGYHQGPRGGYGTGGGGYHQGPRGGYGTGGRGGNAWAPAPGAGRGRGVGGGAAEYAPVRGPAPAQAPVASPLAPKDKEAPRSSGSVERIASSEMARVEPIGSTLAATSSVNTRVPMQRPDSGGSLSQATVKLLVNHFIVSYRKVTTIFHYDINIKLDEASSNASGKELSKAEFLSVKDELFRESSLRRLSSCVAYDGGRNLYTSAELPAGLFRVRVRSKTYIVSVDLKKQLPLSQLSDLPVPREVLQGLDVVVREASRWNKIILGRGFYSPSSSIDIGQGAVAMKGTQQSLKSTQQGLILCVDYSVMPFYKAGPVMDLVQKLVRYLDYRTTLNKRQMENLVDELKGRRVTVIHRRTNQKYTVQGLTPLPASQMTFVDAESGQTRRLVDYYAQKHGKVIEYQMLPCLDLSKSKDKPNHVPIELCTLLEGQRFPKANLNQNSERILKGSALIRASDRRKEIQNLVNASDGPCRGEIAQQFGISLDVRMTEVTGRILPPPNLKLGASNGQTSKLSIDHGCQWNLVKKRLVEGRVLQCWGIVDFSAEPSGSGARQEPLDTRMFVEKIVRKCCELGIRMNPNPCFVHITRMAVLFDPHGLHEELNKAKQAAVSKKQRLQLLFCPMSEQHSGYKTLKLICDTQLGILTQCLLSDRANNRKGQDQYMTNLALKINGKLGGSNVQLFDSLPRVGGGVPFMFIGADVNHPSPGNVESPSIAAVVASVNSGVNKYVTRIRAQPHRCEVIQQLGEICRELIGVFEKQNRVKPQKIIYFRDGVSDGQFDMVLNEELADLEKAIKVNGYAPTITVVVAKKRHHTRLFPRDEQQPQTKTGNVPPGTVVDTGVVDPSAYDFYLCSHTGILGTSRPTHYYTLVDEHGFGSDDLQKLIYNLCFVFARCTKPVSLATPVYYADLAAYRGRLYYEAAMMASQAQRGGSFDVTNFPRLHKDVEDNMFFI</sequence>
<dbReference type="PROSITE" id="PS50822">
    <property type="entry name" value="PIWI"/>
    <property type="match status" value="1"/>
</dbReference>
<dbReference type="Pfam" id="PF02170">
    <property type="entry name" value="PAZ"/>
    <property type="match status" value="1"/>
</dbReference>
<accession>A0A804MAF7</accession>
<dbReference type="KEGG" id="zma:100383767"/>
<keyword evidence="8" id="KW-1267">Proteomics identification</keyword>
<feature type="domain" description="PAZ" evidence="4">
    <location>
        <begin position="398"/>
        <end position="511"/>
    </location>
</feature>
<evidence type="ECO:0000259" key="4">
    <source>
        <dbReference type="PROSITE" id="PS50821"/>
    </source>
</evidence>
<dbReference type="GO" id="GO:0031047">
    <property type="term" value="P:regulatory ncRNA-mediated gene silencing"/>
    <property type="evidence" value="ECO:0000318"/>
    <property type="project" value="GO_Central"/>
</dbReference>
<evidence type="ECO:0000313" key="6">
    <source>
        <dbReference type="EnsemblPlants" id="Zm00001eb070760_P001"/>
    </source>
</evidence>
<dbReference type="InterPro" id="IPR003165">
    <property type="entry name" value="Piwi"/>
</dbReference>
<reference evidence="7" key="1">
    <citation type="submission" date="2015-12" db="EMBL/GenBank/DDBJ databases">
        <title>Update maize B73 reference genome by single molecule sequencing technologies.</title>
        <authorList>
            <consortium name="Maize Genome Sequencing Project"/>
            <person name="Ware D."/>
        </authorList>
    </citation>
    <scope>NUCLEOTIDE SEQUENCE [LARGE SCALE GENOMIC DNA]</scope>
    <source>
        <strain evidence="7">cv. B73</strain>
    </source>
</reference>
<gene>
    <name evidence="6" type="primary">LOC100383767</name>
</gene>
<evidence type="ECO:0007829" key="8">
    <source>
        <dbReference type="PeptideAtlas" id="A0A804MAF7"/>
    </source>
</evidence>
<evidence type="ECO:0000313" key="7">
    <source>
        <dbReference type="Proteomes" id="UP000007305"/>
    </source>
</evidence>
<dbReference type="InterPro" id="IPR036085">
    <property type="entry name" value="PAZ_dom_sf"/>
</dbReference>
<evidence type="ECO:0000256" key="1">
    <source>
        <dbReference type="ARBA" id="ARBA00008201"/>
    </source>
</evidence>
<dbReference type="GeneID" id="100383767"/>
<dbReference type="Pfam" id="PF16488">
    <property type="entry name" value="ArgoL2"/>
    <property type="match status" value="1"/>
</dbReference>
<evidence type="ECO:0008006" key="9">
    <source>
        <dbReference type="Google" id="ProtNLM"/>
    </source>
</evidence>
<proteinExistence type="evidence at protein level"/>
<dbReference type="CDD" id="cd04657">
    <property type="entry name" value="Piwi_ago-like"/>
    <property type="match status" value="1"/>
</dbReference>
<keyword evidence="7" id="KW-1185">Reference proteome</keyword>
<feature type="region of interest" description="Disordered" evidence="3">
    <location>
        <begin position="1"/>
        <end position="174"/>
    </location>
</feature>
<dbReference type="Gene3D" id="3.30.420.10">
    <property type="entry name" value="Ribonuclease H-like superfamily/Ribonuclease H"/>
    <property type="match status" value="1"/>
</dbReference>
<dbReference type="Pfam" id="PF02171">
    <property type="entry name" value="Piwi"/>
    <property type="match status" value="1"/>
</dbReference>
<dbReference type="Pfam" id="PF16486">
    <property type="entry name" value="ArgoN"/>
    <property type="match status" value="1"/>
</dbReference>
<organism evidence="6 7">
    <name type="scientific">Zea mays</name>
    <name type="common">Maize</name>
    <dbReference type="NCBI Taxonomy" id="4577"/>
    <lineage>
        <taxon>Eukaryota</taxon>
        <taxon>Viridiplantae</taxon>
        <taxon>Streptophyta</taxon>
        <taxon>Embryophyta</taxon>
        <taxon>Tracheophyta</taxon>
        <taxon>Spermatophyta</taxon>
        <taxon>Magnoliopsida</taxon>
        <taxon>Liliopsida</taxon>
        <taxon>Poales</taxon>
        <taxon>Poaceae</taxon>
        <taxon>PACMAD clade</taxon>
        <taxon>Panicoideae</taxon>
        <taxon>Andropogonodae</taxon>
        <taxon>Andropogoneae</taxon>
        <taxon>Tripsacinae</taxon>
        <taxon>Zea</taxon>
    </lineage>
</organism>
<reference evidence="6" key="3">
    <citation type="submission" date="2021-05" db="UniProtKB">
        <authorList>
            <consortium name="EnsemblPlants"/>
        </authorList>
    </citation>
    <scope>IDENTIFICATION</scope>
    <source>
        <strain evidence="6">cv. B73</strain>
    </source>
</reference>
<dbReference type="CDD" id="cd02846">
    <property type="entry name" value="PAZ_argonaute_like"/>
    <property type="match status" value="1"/>
</dbReference>
<protein>
    <recommendedName>
        <fullName evidence="9">Protein argonaute 2</fullName>
    </recommendedName>
</protein>
<dbReference type="GO" id="GO:0004521">
    <property type="term" value="F:RNA endonuclease activity"/>
    <property type="evidence" value="ECO:0000318"/>
    <property type="project" value="GO_Central"/>
</dbReference>
<reference evidence="6" key="2">
    <citation type="submission" date="2019-07" db="EMBL/GenBank/DDBJ databases">
        <authorList>
            <person name="Seetharam A."/>
            <person name="Woodhouse M."/>
            <person name="Cannon E."/>
        </authorList>
    </citation>
    <scope>NUCLEOTIDE SEQUENCE [LARGE SCALE GENOMIC DNA]</scope>
    <source>
        <strain evidence="6">cv. B73</strain>
    </source>
</reference>
<dbReference type="Gramene" id="Zm00001eb070760_T001">
    <property type="protein sequence ID" value="Zm00001eb070760_P001"/>
    <property type="gene ID" value="Zm00001eb070760"/>
</dbReference>
<dbReference type="SUPFAM" id="SSF53098">
    <property type="entry name" value="Ribonuclease H-like"/>
    <property type="match status" value="1"/>
</dbReference>
<dbReference type="EnsemblPlants" id="Zm00001eb070760_T001">
    <property type="protein sequence ID" value="Zm00001eb070760_P001"/>
    <property type="gene ID" value="Zm00001eb070760"/>
</dbReference>
<dbReference type="PANTHER" id="PTHR22891">
    <property type="entry name" value="EUKARYOTIC TRANSLATION INITIATION FACTOR 2C"/>
    <property type="match status" value="1"/>
</dbReference>
<dbReference type="GO" id="GO:0003723">
    <property type="term" value="F:RNA binding"/>
    <property type="evidence" value="ECO:0000318"/>
    <property type="project" value="GO_Central"/>
</dbReference>
<dbReference type="Gene3D" id="2.170.260.10">
    <property type="entry name" value="paz domain"/>
    <property type="match status" value="1"/>
</dbReference>
<dbReference type="GO" id="GO:0005737">
    <property type="term" value="C:cytoplasm"/>
    <property type="evidence" value="ECO:0000318"/>
    <property type="project" value="GO_Central"/>
</dbReference>
<dbReference type="OrthoDB" id="10252740at2759"/>
<dbReference type="InterPro" id="IPR014811">
    <property type="entry name" value="ArgoL1"/>
</dbReference>
<dbReference type="InterPro" id="IPR032472">
    <property type="entry name" value="ArgoL2"/>
</dbReference>
<dbReference type="InterPro" id="IPR036397">
    <property type="entry name" value="RNaseH_sf"/>
</dbReference>
<dbReference type="AlphaFoldDB" id="A0A804MAF7"/>
<feature type="compositionally biased region" description="Gly residues" evidence="3">
    <location>
        <begin position="126"/>
        <end position="136"/>
    </location>
</feature>
<dbReference type="Pfam" id="PF08699">
    <property type="entry name" value="ArgoL1"/>
    <property type="match status" value="1"/>
</dbReference>
<comment type="similarity">
    <text evidence="1">Belongs to the argonaute family. Ago subfamily.</text>
</comment>
<name>A0A804MAF7_MAIZE</name>
<dbReference type="SMART" id="SM00949">
    <property type="entry name" value="PAZ"/>
    <property type="match status" value="1"/>
</dbReference>
<feature type="compositionally biased region" description="Gly residues" evidence="3">
    <location>
        <begin position="1"/>
        <end position="41"/>
    </location>
</feature>
<evidence type="ECO:0000256" key="3">
    <source>
        <dbReference type="SAM" id="MobiDB-lite"/>
    </source>
</evidence>
<dbReference type="SMART" id="SM00950">
    <property type="entry name" value="Piwi"/>
    <property type="match status" value="1"/>
</dbReference>
<dbReference type="Proteomes" id="UP000007305">
    <property type="component" value="Chromosome 2"/>
</dbReference>
<feature type="domain" description="Piwi" evidence="5">
    <location>
        <begin position="699"/>
        <end position="1000"/>
    </location>
</feature>
<dbReference type="GO" id="GO:0005634">
    <property type="term" value="C:nucleus"/>
    <property type="evidence" value="ECO:0000318"/>
    <property type="project" value="GO_Central"/>
</dbReference>
<dbReference type="RefSeq" id="NP_001349070.1">
    <property type="nucleotide sequence ID" value="NM_001362141.1"/>
</dbReference>
<dbReference type="SMART" id="SM01163">
    <property type="entry name" value="DUF1785"/>
    <property type="match status" value="1"/>
</dbReference>
<keyword evidence="2" id="KW-0943">RNA-mediated gene silencing</keyword>